<feature type="domain" description="Rhomboid protease N-terminal" evidence="9">
    <location>
        <begin position="1"/>
        <end position="57"/>
    </location>
</feature>
<feature type="transmembrane region" description="Helical" evidence="7">
    <location>
        <begin position="242"/>
        <end position="265"/>
    </location>
</feature>
<dbReference type="SUPFAM" id="SSF144091">
    <property type="entry name" value="Rhomboid-like"/>
    <property type="match status" value="1"/>
</dbReference>
<feature type="transmembrane region" description="Helical" evidence="7">
    <location>
        <begin position="210"/>
        <end position="235"/>
    </location>
</feature>
<keyword evidence="11" id="KW-1185">Reference proteome</keyword>
<proteinExistence type="inferred from homology"/>
<feature type="transmembrane region" description="Helical" evidence="7">
    <location>
        <begin position="158"/>
        <end position="178"/>
    </location>
</feature>
<dbReference type="InterPro" id="IPR031976">
    <property type="entry name" value="NRho"/>
</dbReference>
<dbReference type="InterPro" id="IPR038244">
    <property type="entry name" value="NRho_sf"/>
</dbReference>
<dbReference type="RefSeq" id="WP_167184028.1">
    <property type="nucleotide sequence ID" value="NZ_JAAONZ010000004.1"/>
</dbReference>
<dbReference type="Gene3D" id="3.30.70.2080">
    <property type="match status" value="1"/>
</dbReference>
<feature type="transmembrane region" description="Helical" evidence="7">
    <location>
        <begin position="277"/>
        <end position="297"/>
    </location>
</feature>
<evidence type="ECO:0000256" key="3">
    <source>
        <dbReference type="ARBA" id="ARBA00022692"/>
    </source>
</evidence>
<evidence type="ECO:0000259" key="8">
    <source>
        <dbReference type="Pfam" id="PF01694"/>
    </source>
</evidence>
<dbReference type="InterPro" id="IPR022764">
    <property type="entry name" value="Peptidase_S54_rhomboid_dom"/>
</dbReference>
<organism evidence="10 11">
    <name type="scientific">Pseudomaricurvus hydrocarbonicus</name>
    <dbReference type="NCBI Taxonomy" id="1470433"/>
    <lineage>
        <taxon>Bacteria</taxon>
        <taxon>Pseudomonadati</taxon>
        <taxon>Pseudomonadota</taxon>
        <taxon>Gammaproteobacteria</taxon>
        <taxon>Cellvibrionales</taxon>
        <taxon>Cellvibrionaceae</taxon>
        <taxon>Pseudomaricurvus</taxon>
    </lineage>
</organism>
<protein>
    <submittedName>
        <fullName evidence="10">Rhomboid family intramembrane serine protease</fullName>
    </submittedName>
</protein>
<keyword evidence="5 7" id="KW-1133">Transmembrane helix</keyword>
<dbReference type="Pfam" id="PF16733">
    <property type="entry name" value="NRho"/>
    <property type="match status" value="1"/>
</dbReference>
<keyword evidence="10" id="KW-0645">Protease</keyword>
<reference evidence="10" key="1">
    <citation type="submission" date="2020-03" db="EMBL/GenBank/DDBJ databases">
        <authorList>
            <person name="Guo F."/>
        </authorList>
    </citation>
    <scope>NUCLEOTIDE SEQUENCE</scope>
    <source>
        <strain evidence="10">JCM 30134</strain>
    </source>
</reference>
<evidence type="ECO:0000313" key="10">
    <source>
        <dbReference type="EMBL" id="NHO65326.1"/>
    </source>
</evidence>
<dbReference type="PANTHER" id="PTHR43731:SF14">
    <property type="entry name" value="PRESENILIN-ASSOCIATED RHOMBOID-LIKE PROTEIN, MITOCHONDRIAL"/>
    <property type="match status" value="1"/>
</dbReference>
<evidence type="ECO:0000256" key="1">
    <source>
        <dbReference type="ARBA" id="ARBA00004141"/>
    </source>
</evidence>
<dbReference type="GO" id="GO:0004252">
    <property type="term" value="F:serine-type endopeptidase activity"/>
    <property type="evidence" value="ECO:0007669"/>
    <property type="project" value="InterPro"/>
</dbReference>
<feature type="transmembrane region" description="Helical" evidence="7">
    <location>
        <begin position="185"/>
        <end position="204"/>
    </location>
</feature>
<dbReference type="InterPro" id="IPR050925">
    <property type="entry name" value="Rhomboid_protease_S54"/>
</dbReference>
<evidence type="ECO:0000256" key="6">
    <source>
        <dbReference type="ARBA" id="ARBA00023136"/>
    </source>
</evidence>
<evidence type="ECO:0000256" key="7">
    <source>
        <dbReference type="SAM" id="Phobius"/>
    </source>
</evidence>
<comment type="subcellular location">
    <subcellularLocation>
        <location evidence="1">Membrane</location>
        <topology evidence="1">Multi-pass membrane protein</topology>
    </subcellularLocation>
</comment>
<evidence type="ECO:0000256" key="5">
    <source>
        <dbReference type="ARBA" id="ARBA00022989"/>
    </source>
</evidence>
<sequence length="306" mass="33797">MNWYKVGSFALSMDLSPLLTQLKQQGVVYRVTEEPKGQCLWLSNELQAGQLKQFIHEHGLDSLQPSTMGEAAVKTTASLQDGEQFMWRKLFELRRAMGHYPVTLLCILLGILGAICVHYDHQLTLVSLLTFQPIYIVGEHVGLGTVTEGLSQGQYWRLFTPVFLHFGLFHILFNGLWIWEFGRRIELGLGSAILSGLIITIGLASNLAQYWWGGASLFGGLSGVLYGLMGFLWIYNKFRPHPVFALQPGIIGFMIGWMVLGMTGAVDFFMDGSIANAAHFGGLMAGILLALVVTKFISKPPGLSPS</sequence>
<evidence type="ECO:0000259" key="9">
    <source>
        <dbReference type="Pfam" id="PF16733"/>
    </source>
</evidence>
<evidence type="ECO:0000313" key="11">
    <source>
        <dbReference type="Proteomes" id="UP000787472"/>
    </source>
</evidence>
<feature type="transmembrane region" description="Helical" evidence="7">
    <location>
        <begin position="98"/>
        <end position="120"/>
    </location>
</feature>
<keyword evidence="6 7" id="KW-0472">Membrane</keyword>
<evidence type="ECO:0000256" key="2">
    <source>
        <dbReference type="ARBA" id="ARBA00009045"/>
    </source>
</evidence>
<dbReference type="GO" id="GO:0016020">
    <property type="term" value="C:membrane"/>
    <property type="evidence" value="ECO:0007669"/>
    <property type="project" value="UniProtKB-SubCell"/>
</dbReference>
<evidence type="ECO:0000256" key="4">
    <source>
        <dbReference type="ARBA" id="ARBA00022801"/>
    </source>
</evidence>
<dbReference type="GO" id="GO:0006508">
    <property type="term" value="P:proteolysis"/>
    <property type="evidence" value="ECO:0007669"/>
    <property type="project" value="UniProtKB-KW"/>
</dbReference>
<dbReference type="PANTHER" id="PTHR43731">
    <property type="entry name" value="RHOMBOID PROTEASE"/>
    <property type="match status" value="1"/>
</dbReference>
<comment type="caution">
    <text evidence="10">The sequence shown here is derived from an EMBL/GenBank/DDBJ whole genome shotgun (WGS) entry which is preliminary data.</text>
</comment>
<name>A0A9E5JTQ2_9GAMM</name>
<gene>
    <name evidence="10" type="ORF">G8770_07205</name>
</gene>
<feature type="domain" description="Peptidase S54 rhomboid" evidence="8">
    <location>
        <begin position="152"/>
        <end position="294"/>
    </location>
</feature>
<keyword evidence="3 7" id="KW-0812">Transmembrane</keyword>
<accession>A0A9E5JTQ2</accession>
<dbReference type="Pfam" id="PF01694">
    <property type="entry name" value="Rhomboid"/>
    <property type="match status" value="1"/>
</dbReference>
<dbReference type="EMBL" id="JAAONZ010000004">
    <property type="protein sequence ID" value="NHO65326.1"/>
    <property type="molecule type" value="Genomic_DNA"/>
</dbReference>
<dbReference type="InterPro" id="IPR035952">
    <property type="entry name" value="Rhomboid-like_sf"/>
</dbReference>
<dbReference type="Proteomes" id="UP000787472">
    <property type="component" value="Unassembled WGS sequence"/>
</dbReference>
<comment type="similarity">
    <text evidence="2">Belongs to the peptidase S54 family.</text>
</comment>
<dbReference type="AlphaFoldDB" id="A0A9E5JTQ2"/>
<dbReference type="Gene3D" id="1.20.1540.10">
    <property type="entry name" value="Rhomboid-like"/>
    <property type="match status" value="1"/>
</dbReference>
<keyword evidence="4" id="KW-0378">Hydrolase</keyword>